<evidence type="ECO:0000313" key="3">
    <source>
        <dbReference type="Proteomes" id="UP001156140"/>
    </source>
</evidence>
<organism evidence="2 3">
    <name type="scientific">Paradevosia shaoguanensis</name>
    <dbReference type="NCBI Taxonomy" id="1335043"/>
    <lineage>
        <taxon>Bacteria</taxon>
        <taxon>Pseudomonadati</taxon>
        <taxon>Pseudomonadota</taxon>
        <taxon>Alphaproteobacteria</taxon>
        <taxon>Hyphomicrobiales</taxon>
        <taxon>Devosiaceae</taxon>
        <taxon>Paradevosia</taxon>
    </lineage>
</organism>
<sequence length="79" mass="8463">MPEPGVREAVDQILSDQSLPKAQKVAKLRQLEADALAKQRGGTEGLEPNRPDDGEELRSIERALMSLGEAAIDQGPASL</sequence>
<dbReference type="Proteomes" id="UP001156140">
    <property type="component" value="Unassembled WGS sequence"/>
</dbReference>
<evidence type="ECO:0000313" key="2">
    <source>
        <dbReference type="EMBL" id="MCI0128165.1"/>
    </source>
</evidence>
<reference evidence="2" key="1">
    <citation type="submission" date="2022-03" db="EMBL/GenBank/DDBJ databases">
        <title>The complete genome sequence of a Methyloterrigena soli.</title>
        <authorList>
            <person name="Zi Z."/>
        </authorList>
    </citation>
    <scope>NUCLEOTIDE SEQUENCE</scope>
    <source>
        <strain evidence="2">M48</strain>
    </source>
</reference>
<comment type="caution">
    <text evidence="2">The sequence shown here is derived from an EMBL/GenBank/DDBJ whole genome shotgun (WGS) entry which is preliminary data.</text>
</comment>
<dbReference type="EMBL" id="JALAZD010000001">
    <property type="protein sequence ID" value="MCI0128165.1"/>
    <property type="molecule type" value="Genomic_DNA"/>
</dbReference>
<gene>
    <name evidence="2" type="ORF">ML536_15150</name>
</gene>
<dbReference type="RefSeq" id="WP_203063261.1">
    <property type="nucleotide sequence ID" value="NZ_CP068983.1"/>
</dbReference>
<proteinExistence type="predicted"/>
<feature type="region of interest" description="Disordered" evidence="1">
    <location>
        <begin position="36"/>
        <end position="55"/>
    </location>
</feature>
<keyword evidence="3" id="KW-1185">Reference proteome</keyword>
<accession>A0AA41QP86</accession>
<protein>
    <submittedName>
        <fullName evidence="2">Uncharacterized protein</fullName>
    </submittedName>
</protein>
<name>A0AA41QP86_9HYPH</name>
<dbReference type="AlphaFoldDB" id="A0AA41QP86"/>
<evidence type="ECO:0000256" key="1">
    <source>
        <dbReference type="SAM" id="MobiDB-lite"/>
    </source>
</evidence>